<evidence type="ECO:0000313" key="9">
    <source>
        <dbReference type="Proteomes" id="UP001652621"/>
    </source>
</evidence>
<feature type="transmembrane region" description="Helical" evidence="6">
    <location>
        <begin position="351"/>
        <end position="373"/>
    </location>
</feature>
<keyword evidence="4 6" id="KW-1133">Transmembrane helix</keyword>
<sequence>MATKEREDEYSKIMPTTKFNYQIVPTANGNNNNNNGIETTDIYRQKQCDNEHDHKTIKRGIYHQIISTCAVLVLSAACGMPIGYSAVLLPQLTVGGSATTNSTPEIVIDIEMGSWIASVHSLATPVGSFISGPMADYIGRRSTLLVSVIPIFVGWSVLALSQSYPMLLIGRLLCGFATGILGGPAQVYIAETAEPNLRGLLIGAPFVSYSLGILIVYALGSALHWRAVAWCGNVLPALAALAIFFIPESPAWLLRHKKLERARKALTFLRGNDIMAQKEMNVMAERLEKEKATTKTNENIFQLCCQRVAIKPLVIVIIFSFLQIASGTFIVVFYAIDIISEFGAGFDPKEAAIWTAVIRMCCTLIFCIILLFIRRRLILILSGIGSGLSCLVLSGYMFAREGQPKGGADVIVAGVCLMAYIAFNTSLMVMPGIMIGELFPAKIRGRTAGAVFAAMNVALFGFTKMFPMIHMNISMKGVFIIFGVASILVSVFMYLFQPETKGRTLEQIEDYFNENNWLWFKRDKTYKMVPTKDQEEINKA</sequence>
<feature type="transmembrane region" description="Helical" evidence="6">
    <location>
        <begin position="166"/>
        <end position="188"/>
    </location>
</feature>
<keyword evidence="3 6" id="KW-0812">Transmembrane</keyword>
<evidence type="ECO:0000256" key="2">
    <source>
        <dbReference type="ARBA" id="ARBA00022475"/>
    </source>
</evidence>
<dbReference type="SUPFAM" id="SSF103473">
    <property type="entry name" value="MFS general substrate transporter"/>
    <property type="match status" value="1"/>
</dbReference>
<gene>
    <name evidence="8" type="primary">101898182</name>
    <name evidence="10" type="synonym">LOC101898182</name>
</gene>
<evidence type="ECO:0000313" key="8">
    <source>
        <dbReference type="EnsemblMetazoa" id="MDOA014844-PA"/>
    </source>
</evidence>
<dbReference type="InterPro" id="IPR044775">
    <property type="entry name" value="MFS_ERD6/Tret1-like"/>
</dbReference>
<dbReference type="STRING" id="7370.A0A1I8NGC6"/>
<dbReference type="RefSeq" id="XP_005180372.1">
    <property type="nucleotide sequence ID" value="XM_005180315.3"/>
</dbReference>
<feature type="transmembrane region" description="Helical" evidence="6">
    <location>
        <begin position="313"/>
        <end position="336"/>
    </location>
</feature>
<accession>A0A1I8NGC6</accession>
<feature type="transmembrane region" description="Helical" evidence="6">
    <location>
        <begin position="65"/>
        <end position="92"/>
    </location>
</feature>
<dbReference type="KEGG" id="mde:101898182"/>
<evidence type="ECO:0000256" key="1">
    <source>
        <dbReference type="ARBA" id="ARBA00004651"/>
    </source>
</evidence>
<dbReference type="EnsemblMetazoa" id="MDOA014844-RA">
    <property type="protein sequence ID" value="MDOA014844-PA"/>
    <property type="gene ID" value="MDOA014844"/>
</dbReference>
<feature type="transmembrane region" description="Helical" evidence="6">
    <location>
        <begin position="378"/>
        <end position="399"/>
    </location>
</feature>
<dbReference type="Gene3D" id="1.20.1250.20">
    <property type="entry name" value="MFS general substrate transporter like domains"/>
    <property type="match status" value="1"/>
</dbReference>
<feature type="transmembrane region" description="Helical" evidence="6">
    <location>
        <begin position="478"/>
        <end position="496"/>
    </location>
</feature>
<feature type="domain" description="Major facilitator superfamily (MFS) profile" evidence="7">
    <location>
        <begin position="71"/>
        <end position="501"/>
    </location>
</feature>
<organism evidence="8">
    <name type="scientific">Musca domestica</name>
    <name type="common">House fly</name>
    <dbReference type="NCBI Taxonomy" id="7370"/>
    <lineage>
        <taxon>Eukaryota</taxon>
        <taxon>Metazoa</taxon>
        <taxon>Ecdysozoa</taxon>
        <taxon>Arthropoda</taxon>
        <taxon>Hexapoda</taxon>
        <taxon>Insecta</taxon>
        <taxon>Pterygota</taxon>
        <taxon>Neoptera</taxon>
        <taxon>Endopterygota</taxon>
        <taxon>Diptera</taxon>
        <taxon>Brachycera</taxon>
        <taxon>Muscomorpha</taxon>
        <taxon>Muscoidea</taxon>
        <taxon>Muscidae</taxon>
        <taxon>Musca</taxon>
    </lineage>
</organism>
<proteinExistence type="predicted"/>
<dbReference type="VEuPathDB" id="VectorBase:MDOA014844"/>
<comment type="subcellular location">
    <subcellularLocation>
        <location evidence="1">Cell membrane</location>
        <topology evidence="1">Multi-pass membrane protein</topology>
    </subcellularLocation>
</comment>
<protein>
    <submittedName>
        <fullName evidence="10">Facilitated trehalose transporter Tret1-2 homolog</fullName>
    </submittedName>
</protein>
<dbReference type="InterPro" id="IPR020846">
    <property type="entry name" value="MFS_dom"/>
</dbReference>
<reference evidence="10" key="2">
    <citation type="submission" date="2025-04" db="UniProtKB">
        <authorList>
            <consortium name="RefSeq"/>
        </authorList>
    </citation>
    <scope>IDENTIFICATION</scope>
    <source>
        <strain evidence="10">Aabys</strain>
    </source>
</reference>
<evidence type="ECO:0000259" key="7">
    <source>
        <dbReference type="PROSITE" id="PS50850"/>
    </source>
</evidence>
<dbReference type="InterPro" id="IPR005828">
    <property type="entry name" value="MFS_sugar_transport-like"/>
</dbReference>
<evidence type="ECO:0000256" key="4">
    <source>
        <dbReference type="ARBA" id="ARBA00022989"/>
    </source>
</evidence>
<dbReference type="PANTHER" id="PTHR48021">
    <property type="match status" value="1"/>
</dbReference>
<dbReference type="Proteomes" id="UP001652621">
    <property type="component" value="Unplaced"/>
</dbReference>
<dbReference type="VEuPathDB" id="VectorBase:MDOMA2_020964"/>
<keyword evidence="2" id="KW-1003">Cell membrane</keyword>
<evidence type="ECO:0000256" key="5">
    <source>
        <dbReference type="ARBA" id="ARBA00023136"/>
    </source>
</evidence>
<name>A0A1I8NGC6_MUSDO</name>
<dbReference type="PROSITE" id="PS00217">
    <property type="entry name" value="SUGAR_TRANSPORT_2"/>
    <property type="match status" value="1"/>
</dbReference>
<feature type="transmembrane region" description="Helical" evidence="6">
    <location>
        <begin position="142"/>
        <end position="160"/>
    </location>
</feature>
<dbReference type="InterPro" id="IPR005829">
    <property type="entry name" value="Sugar_transporter_CS"/>
</dbReference>
<dbReference type="PROSITE" id="PS50850">
    <property type="entry name" value="MFS"/>
    <property type="match status" value="1"/>
</dbReference>
<dbReference type="eggNOG" id="KOG0254">
    <property type="taxonomic scope" value="Eukaryota"/>
</dbReference>
<dbReference type="AlphaFoldDB" id="A0A1I8NGC6"/>
<dbReference type="InterPro" id="IPR036259">
    <property type="entry name" value="MFS_trans_sf"/>
</dbReference>
<dbReference type="PROSITE" id="PS00216">
    <property type="entry name" value="SUGAR_TRANSPORT_1"/>
    <property type="match status" value="1"/>
</dbReference>
<dbReference type="CDD" id="cd17358">
    <property type="entry name" value="MFS_GLUT6_8_Class3_like"/>
    <property type="match status" value="1"/>
</dbReference>
<dbReference type="OrthoDB" id="4142200at2759"/>
<dbReference type="InterPro" id="IPR050549">
    <property type="entry name" value="MFS_Trehalose_Transporter"/>
</dbReference>
<evidence type="ECO:0000256" key="6">
    <source>
        <dbReference type="SAM" id="Phobius"/>
    </source>
</evidence>
<feature type="transmembrane region" description="Helical" evidence="6">
    <location>
        <begin position="200"/>
        <end position="222"/>
    </location>
</feature>
<feature type="transmembrane region" description="Helical" evidence="6">
    <location>
        <begin position="447"/>
        <end position="466"/>
    </location>
</feature>
<evidence type="ECO:0000256" key="3">
    <source>
        <dbReference type="ARBA" id="ARBA00022692"/>
    </source>
</evidence>
<keyword evidence="9" id="KW-1185">Reference proteome</keyword>
<dbReference type="FunFam" id="1.20.1250.20:FF:000249">
    <property type="entry name" value="facilitated trehalose transporter Tret1"/>
    <property type="match status" value="1"/>
</dbReference>
<evidence type="ECO:0000313" key="10">
    <source>
        <dbReference type="RefSeq" id="XP_005180372.1"/>
    </source>
</evidence>
<dbReference type="PANTHER" id="PTHR48021:SF7">
    <property type="entry name" value="RH09188P"/>
    <property type="match status" value="1"/>
</dbReference>
<dbReference type="GO" id="GO:0051119">
    <property type="term" value="F:sugar transmembrane transporter activity"/>
    <property type="evidence" value="ECO:0007669"/>
    <property type="project" value="InterPro"/>
</dbReference>
<dbReference type="GO" id="GO:0005886">
    <property type="term" value="C:plasma membrane"/>
    <property type="evidence" value="ECO:0007669"/>
    <property type="project" value="UniProtKB-SubCell"/>
</dbReference>
<keyword evidence="5 6" id="KW-0472">Membrane</keyword>
<dbReference type="Pfam" id="PF00083">
    <property type="entry name" value="Sugar_tr"/>
    <property type="match status" value="1"/>
</dbReference>
<reference evidence="8" key="1">
    <citation type="submission" date="2020-05" db="UniProtKB">
        <authorList>
            <consortium name="EnsemblMetazoa"/>
        </authorList>
    </citation>
    <scope>IDENTIFICATION</scope>
    <source>
        <strain evidence="8">Aabys</strain>
    </source>
</reference>
<feature type="transmembrane region" description="Helical" evidence="6">
    <location>
        <begin position="411"/>
        <end position="435"/>
    </location>
</feature>